<dbReference type="AlphaFoldDB" id="A0A0H2S5T7"/>
<reference evidence="2 3" key="1">
    <citation type="submission" date="2015-04" db="EMBL/GenBank/DDBJ databases">
        <title>Complete genome sequence of Schizopora paradoxa KUC8140, a cosmopolitan wood degrader in East Asia.</title>
        <authorList>
            <consortium name="DOE Joint Genome Institute"/>
            <person name="Min B."/>
            <person name="Park H."/>
            <person name="Jang Y."/>
            <person name="Kim J.-J."/>
            <person name="Kim K.H."/>
            <person name="Pangilinan J."/>
            <person name="Lipzen A."/>
            <person name="Riley R."/>
            <person name="Grigoriev I.V."/>
            <person name="Spatafora J.W."/>
            <person name="Choi I.-G."/>
        </authorList>
    </citation>
    <scope>NUCLEOTIDE SEQUENCE [LARGE SCALE GENOMIC DNA]</scope>
    <source>
        <strain evidence="2 3">KUC8140</strain>
    </source>
</reference>
<proteinExistence type="predicted"/>
<dbReference type="OrthoDB" id="3185381at2759"/>
<dbReference type="EMBL" id="KQ085885">
    <property type="protein sequence ID" value="KLO19625.1"/>
    <property type="molecule type" value="Genomic_DNA"/>
</dbReference>
<dbReference type="Pfam" id="PF20236">
    <property type="entry name" value="DUF6593"/>
    <property type="match status" value="1"/>
</dbReference>
<dbReference type="InParanoid" id="A0A0H2S5T7"/>
<organism evidence="2 3">
    <name type="scientific">Schizopora paradoxa</name>
    <dbReference type="NCBI Taxonomy" id="27342"/>
    <lineage>
        <taxon>Eukaryota</taxon>
        <taxon>Fungi</taxon>
        <taxon>Dikarya</taxon>
        <taxon>Basidiomycota</taxon>
        <taxon>Agaricomycotina</taxon>
        <taxon>Agaricomycetes</taxon>
        <taxon>Hymenochaetales</taxon>
        <taxon>Schizoporaceae</taxon>
        <taxon>Schizopora</taxon>
    </lineage>
</organism>
<evidence type="ECO:0000313" key="2">
    <source>
        <dbReference type="EMBL" id="KLO19625.1"/>
    </source>
</evidence>
<keyword evidence="3" id="KW-1185">Reference proteome</keyword>
<evidence type="ECO:0000313" key="3">
    <source>
        <dbReference type="Proteomes" id="UP000053477"/>
    </source>
</evidence>
<feature type="domain" description="DUF6593" evidence="1">
    <location>
        <begin position="11"/>
        <end position="136"/>
    </location>
</feature>
<name>A0A0H2S5T7_9AGAM</name>
<sequence>MDPKSHELEVVAELKNELEKNGASSAPSAVRLRGQQFRPAGEFWTKDGSASNLGADTRFRGKDGKHYIWRVRKGLPELVREDDPESKPVAVYHKHKRYFLVFRMSRQPYLEVQPSVMETLDSLIVSFILMEQNRRQSKKN</sequence>
<gene>
    <name evidence="2" type="ORF">SCHPADRAFT_912582</name>
</gene>
<dbReference type="InterPro" id="IPR046528">
    <property type="entry name" value="DUF6593"/>
</dbReference>
<accession>A0A0H2S5T7</accession>
<dbReference type="Proteomes" id="UP000053477">
    <property type="component" value="Unassembled WGS sequence"/>
</dbReference>
<protein>
    <recommendedName>
        <fullName evidence="1">DUF6593 domain-containing protein</fullName>
    </recommendedName>
</protein>
<evidence type="ECO:0000259" key="1">
    <source>
        <dbReference type="Pfam" id="PF20236"/>
    </source>
</evidence>